<evidence type="ECO:0008006" key="3">
    <source>
        <dbReference type="Google" id="ProtNLM"/>
    </source>
</evidence>
<organism evidence="1 2">
    <name type="scientific">Corynebacterium lehmanniae</name>
    <dbReference type="NCBI Taxonomy" id="2913497"/>
    <lineage>
        <taxon>Bacteria</taxon>
        <taxon>Bacillati</taxon>
        <taxon>Actinomycetota</taxon>
        <taxon>Actinomycetes</taxon>
        <taxon>Mycobacteriales</taxon>
        <taxon>Corynebacteriaceae</taxon>
        <taxon>Corynebacterium</taxon>
    </lineage>
</organism>
<accession>A0ABT4R9P0</accession>
<dbReference type="Proteomes" id="UP001146453">
    <property type="component" value="Unassembled WGS sequence"/>
</dbReference>
<gene>
    <name evidence="1" type="ORF">L8U61_09035</name>
</gene>
<keyword evidence="2" id="KW-1185">Reference proteome</keyword>
<proteinExistence type="predicted"/>
<comment type="caution">
    <text evidence="1">The sequence shown here is derived from an EMBL/GenBank/DDBJ whole genome shotgun (WGS) entry which is preliminary data.</text>
</comment>
<dbReference type="EMBL" id="JAKMUR010000016">
    <property type="protein sequence ID" value="MCZ9292278.1"/>
    <property type="molecule type" value="Genomic_DNA"/>
</dbReference>
<name>A0ABT4R9P0_9CORY</name>
<protein>
    <recommendedName>
        <fullName evidence="3">HNH endonuclease</fullName>
    </recommendedName>
</protein>
<dbReference type="RefSeq" id="WP_269952585.1">
    <property type="nucleotide sequence ID" value="NZ_JAKMUR010000016.1"/>
</dbReference>
<sequence length="405" mass="46779">MTETPYDSLSDQDFAERIRAGIQSADSAGARWIDQKVTYDNLFLVANSIERAFGDDVWFDRFDVARIASVQQDIQREYGKPNVSDEAAANEYDKFFSQPLNALAHAGVLDSRRVSRTRKYRVNDRSLLRYIARNETQARAFLIQYLEQTLREFGWWWRFEAYLDSDQTQDDYRDLKSQFVRLLEDTTGIGSRGTSQPGVESGRIFTKVMNPLAFKYLARGSERGRVMESIPSRFDLIYNRPNFRDLNSKKPKNQTRKQFALEREQEAALLPEQTNVTRTMREVRKYHRDISEVPYSGGGKARHVHHIFPKSQFPQLSEVEENLLAITSGQHLFEAHPNGNTQTVEPVFQRNALVYKLRSVRRSVEKQDGMYSYEGLAKVLEIGYGIPRPESNYAAIKAAIISQIY</sequence>
<evidence type="ECO:0000313" key="2">
    <source>
        <dbReference type="Proteomes" id="UP001146453"/>
    </source>
</evidence>
<evidence type="ECO:0000313" key="1">
    <source>
        <dbReference type="EMBL" id="MCZ9292278.1"/>
    </source>
</evidence>
<reference evidence="1" key="1">
    <citation type="submission" date="2022-02" db="EMBL/GenBank/DDBJ databases">
        <title>Corynebacterium sp. from urogenital microbiome.</title>
        <authorList>
            <person name="Cappelli E.A."/>
            <person name="Ribeiro T.G."/>
            <person name="Peixe L."/>
        </authorList>
    </citation>
    <scope>NUCLEOTIDE SEQUENCE</scope>
    <source>
        <strain evidence="1">C8Ua_144</strain>
    </source>
</reference>